<dbReference type="PANTHER" id="PTHR31900">
    <property type="entry name" value="F-BOX/RNI SUPERFAMILY PROTEIN-RELATED"/>
    <property type="match status" value="1"/>
</dbReference>
<dbReference type="InterPro" id="IPR036047">
    <property type="entry name" value="F-box-like_dom_sf"/>
</dbReference>
<dbReference type="InterPro" id="IPR053781">
    <property type="entry name" value="F-box_AtFBL13-like"/>
</dbReference>
<dbReference type="InterPro" id="IPR050232">
    <property type="entry name" value="FBL13/AtMIF1-like"/>
</dbReference>
<protein>
    <submittedName>
        <fullName evidence="2">F-box/LRR-repeat protein</fullName>
    </submittedName>
</protein>
<dbReference type="AlphaFoldDB" id="A0A392NIC0"/>
<reference evidence="2 3" key="1">
    <citation type="journal article" date="2018" name="Front. Plant Sci.">
        <title>Red Clover (Trifolium pratense) and Zigzag Clover (T. medium) - A Picture of Genomic Similarities and Differences.</title>
        <authorList>
            <person name="Dluhosova J."/>
            <person name="Istvanek J."/>
            <person name="Nedelnik J."/>
            <person name="Repkova J."/>
        </authorList>
    </citation>
    <scope>NUCLEOTIDE SEQUENCE [LARGE SCALE GENOMIC DNA]</scope>
    <source>
        <strain evidence="3">cv. 10/8</strain>
        <tissue evidence="2">Leaf</tissue>
    </source>
</reference>
<evidence type="ECO:0000313" key="2">
    <source>
        <dbReference type="EMBL" id="MCH99532.1"/>
    </source>
</evidence>
<comment type="caution">
    <text evidence="2">The sequence shown here is derived from an EMBL/GenBank/DDBJ whole genome shotgun (WGS) entry which is preliminary data.</text>
</comment>
<dbReference type="PANTHER" id="PTHR31900:SF34">
    <property type="entry name" value="EMB|CAB62440.1-RELATED"/>
    <property type="match status" value="1"/>
</dbReference>
<proteinExistence type="predicted"/>
<accession>A0A392NIC0</accession>
<dbReference type="Gene3D" id="1.20.1280.50">
    <property type="match status" value="1"/>
</dbReference>
<dbReference type="InterPro" id="IPR055411">
    <property type="entry name" value="LRR_FXL15/At3g58940/PEG3-like"/>
</dbReference>
<keyword evidence="3" id="KW-1185">Reference proteome</keyword>
<dbReference type="Proteomes" id="UP000265520">
    <property type="component" value="Unassembled WGS sequence"/>
</dbReference>
<dbReference type="CDD" id="cd22160">
    <property type="entry name" value="F-box_AtFBL13-like"/>
    <property type="match status" value="1"/>
</dbReference>
<dbReference type="PROSITE" id="PS50181">
    <property type="entry name" value="FBOX"/>
    <property type="match status" value="1"/>
</dbReference>
<dbReference type="SMART" id="SM00256">
    <property type="entry name" value="FBOX"/>
    <property type="match status" value="1"/>
</dbReference>
<dbReference type="Pfam" id="PF00646">
    <property type="entry name" value="F-box"/>
    <property type="match status" value="1"/>
</dbReference>
<dbReference type="SUPFAM" id="SSF52047">
    <property type="entry name" value="RNI-like"/>
    <property type="match status" value="1"/>
</dbReference>
<feature type="domain" description="F-box" evidence="1">
    <location>
        <begin position="21"/>
        <end position="54"/>
    </location>
</feature>
<dbReference type="EMBL" id="LXQA010040565">
    <property type="protein sequence ID" value="MCH99532.1"/>
    <property type="molecule type" value="Genomic_DNA"/>
</dbReference>
<evidence type="ECO:0000313" key="3">
    <source>
        <dbReference type="Proteomes" id="UP000265520"/>
    </source>
</evidence>
<sequence>MGNSPSLHQTPPSLQSAVVRVDTLNDLPDEILTHILSFLPYKDAFRTRILSKRWLPLCHSLSVLNIDDEGVNSQKDWIHFPAKQRRVEYLNLLNIPLAPTTIFFCKTLVVLRLMSIRVANMFRCSIDVPLLKTLDLFNVGFDDMENLMRLISGCPVLENLKTSLLKRVPVLQREESNP</sequence>
<dbReference type="InterPro" id="IPR001810">
    <property type="entry name" value="F-box_dom"/>
</dbReference>
<evidence type="ECO:0000259" key="1">
    <source>
        <dbReference type="PROSITE" id="PS50181"/>
    </source>
</evidence>
<dbReference type="SUPFAM" id="SSF81383">
    <property type="entry name" value="F-box domain"/>
    <property type="match status" value="1"/>
</dbReference>
<gene>
    <name evidence="2" type="ORF">A2U01_0020546</name>
</gene>
<organism evidence="2 3">
    <name type="scientific">Trifolium medium</name>
    <dbReference type="NCBI Taxonomy" id="97028"/>
    <lineage>
        <taxon>Eukaryota</taxon>
        <taxon>Viridiplantae</taxon>
        <taxon>Streptophyta</taxon>
        <taxon>Embryophyta</taxon>
        <taxon>Tracheophyta</taxon>
        <taxon>Spermatophyta</taxon>
        <taxon>Magnoliopsida</taxon>
        <taxon>eudicotyledons</taxon>
        <taxon>Gunneridae</taxon>
        <taxon>Pentapetalae</taxon>
        <taxon>rosids</taxon>
        <taxon>fabids</taxon>
        <taxon>Fabales</taxon>
        <taxon>Fabaceae</taxon>
        <taxon>Papilionoideae</taxon>
        <taxon>50 kb inversion clade</taxon>
        <taxon>NPAAA clade</taxon>
        <taxon>Hologalegina</taxon>
        <taxon>IRL clade</taxon>
        <taxon>Trifolieae</taxon>
        <taxon>Trifolium</taxon>
    </lineage>
</organism>
<name>A0A392NIC0_9FABA</name>
<dbReference type="Pfam" id="PF24758">
    <property type="entry name" value="LRR_At5g56370"/>
    <property type="match status" value="1"/>
</dbReference>